<dbReference type="AlphaFoldDB" id="A0A813KN48"/>
<proteinExistence type="predicted"/>
<dbReference type="EMBL" id="CAJNNW010032199">
    <property type="protein sequence ID" value="CAE8711700.1"/>
    <property type="molecule type" value="Genomic_DNA"/>
</dbReference>
<gene>
    <name evidence="1" type="ORF">PGLA2088_LOCUS36621</name>
</gene>
<protein>
    <submittedName>
        <fullName evidence="1">Uncharacterized protein</fullName>
    </submittedName>
</protein>
<comment type="caution">
    <text evidence="1">The sequence shown here is derived from an EMBL/GenBank/DDBJ whole genome shotgun (WGS) entry which is preliminary data.</text>
</comment>
<evidence type="ECO:0000313" key="2">
    <source>
        <dbReference type="Proteomes" id="UP000626109"/>
    </source>
</evidence>
<dbReference type="Proteomes" id="UP000626109">
    <property type="component" value="Unassembled WGS sequence"/>
</dbReference>
<accession>A0A813KN48</accession>
<organism evidence="1 2">
    <name type="scientific">Polarella glacialis</name>
    <name type="common">Dinoflagellate</name>
    <dbReference type="NCBI Taxonomy" id="89957"/>
    <lineage>
        <taxon>Eukaryota</taxon>
        <taxon>Sar</taxon>
        <taxon>Alveolata</taxon>
        <taxon>Dinophyceae</taxon>
        <taxon>Suessiales</taxon>
        <taxon>Suessiaceae</taxon>
        <taxon>Polarella</taxon>
    </lineage>
</organism>
<reference evidence="1" key="1">
    <citation type="submission" date="2021-02" db="EMBL/GenBank/DDBJ databases">
        <authorList>
            <person name="Dougan E. K."/>
            <person name="Rhodes N."/>
            <person name="Thang M."/>
            <person name="Chan C."/>
        </authorList>
    </citation>
    <scope>NUCLEOTIDE SEQUENCE</scope>
</reference>
<name>A0A813KN48_POLGL</name>
<sequence>MGISLHCSSSPGISLYCSSLLPLRILLRRLWKLKQAMKTAVMSLDGEQFMDFYHKYINPRHVGHEVTISLEQGAPFAVSGVWTRSRPMADYEPRLDTSSPDLVALKKFLIEYDIFMNKLKRTCSTRFSFERQ</sequence>
<evidence type="ECO:0000313" key="1">
    <source>
        <dbReference type="EMBL" id="CAE8711700.1"/>
    </source>
</evidence>